<dbReference type="EMBL" id="CP036402">
    <property type="protein sequence ID" value="QBI21236.1"/>
    <property type="molecule type" value="Genomic_DNA"/>
</dbReference>
<evidence type="ECO:0000313" key="3">
    <source>
        <dbReference type="Proteomes" id="UP000291469"/>
    </source>
</evidence>
<protein>
    <recommendedName>
        <fullName evidence="4">Flagellar assembly protein FliH/Type III secretion system HrpE domain-containing protein</fullName>
    </recommendedName>
</protein>
<accession>A0A411YJG9</accession>
<keyword evidence="3" id="KW-1185">Reference proteome</keyword>
<evidence type="ECO:0000313" key="2">
    <source>
        <dbReference type="EMBL" id="QBI21236.1"/>
    </source>
</evidence>
<feature type="region of interest" description="Disordered" evidence="1">
    <location>
        <begin position="202"/>
        <end position="282"/>
    </location>
</feature>
<dbReference type="RefSeq" id="WP_131156229.1">
    <property type="nucleotide sequence ID" value="NZ_CP036402.1"/>
</dbReference>
<organism evidence="2 3">
    <name type="scientific">Egibacter rhizosphaerae</name>
    <dbReference type="NCBI Taxonomy" id="1670831"/>
    <lineage>
        <taxon>Bacteria</taxon>
        <taxon>Bacillati</taxon>
        <taxon>Actinomycetota</taxon>
        <taxon>Nitriliruptoria</taxon>
        <taxon>Egibacterales</taxon>
        <taxon>Egibacteraceae</taxon>
        <taxon>Egibacter</taxon>
    </lineage>
</organism>
<dbReference type="KEGG" id="erz:ER308_17775"/>
<feature type="region of interest" description="Disordered" evidence="1">
    <location>
        <begin position="1"/>
        <end position="22"/>
    </location>
</feature>
<gene>
    <name evidence="2" type="ORF">ER308_17775</name>
</gene>
<sequence>MSRRLADPTFGHAPRSLAAPDPSLDALTRELIEEAVDDAYARGEAAGRRAAVEEATEAAQKATGRAARAVEAAVEGALAEVGELRRQQAAADAELAARIAALVLGHEPHDGGQGLLVRCRQALERLDDRPISLRAHPDDAATLRDGLVGESVEVVEDRSLGLGEAVFAGRWARAELTREAGWALVCEALGLDGPPDVAELAGETVQASPERPSDPASPPVWTQPQDSAAADGHTLAAASAVRTEPQAAGSQDAHTAADEASPAPVEAPTGTDQASPEPEEAP</sequence>
<evidence type="ECO:0008006" key="4">
    <source>
        <dbReference type="Google" id="ProtNLM"/>
    </source>
</evidence>
<evidence type="ECO:0000256" key="1">
    <source>
        <dbReference type="SAM" id="MobiDB-lite"/>
    </source>
</evidence>
<dbReference type="AlphaFoldDB" id="A0A411YJG9"/>
<proteinExistence type="predicted"/>
<dbReference type="Proteomes" id="UP000291469">
    <property type="component" value="Chromosome"/>
</dbReference>
<name>A0A411YJG9_9ACTN</name>
<reference evidence="2 3" key="1">
    <citation type="submission" date="2019-01" db="EMBL/GenBank/DDBJ databases">
        <title>Egibacter rhizosphaerae EGI 80759T.</title>
        <authorList>
            <person name="Chen D.-D."/>
            <person name="Tian Y."/>
            <person name="Jiao J.-Y."/>
            <person name="Zhang X.-T."/>
            <person name="Zhang Y.-G."/>
            <person name="Zhang Y."/>
            <person name="Xiao M."/>
            <person name="Shu W.-S."/>
            <person name="Li W.-J."/>
        </authorList>
    </citation>
    <scope>NUCLEOTIDE SEQUENCE [LARGE SCALE GENOMIC DNA]</scope>
    <source>
        <strain evidence="2 3">EGI 80759</strain>
    </source>
</reference>
<dbReference type="OrthoDB" id="5114026at2"/>